<feature type="binding site" evidence="11">
    <location>
        <begin position="22"/>
        <end position="29"/>
    </location>
    <ligand>
        <name>ATP</name>
        <dbReference type="ChEBI" id="CHEBI:30616"/>
    </ligand>
</feature>
<evidence type="ECO:0000256" key="3">
    <source>
        <dbReference type="ARBA" id="ARBA00022801"/>
    </source>
</evidence>
<evidence type="ECO:0000259" key="12">
    <source>
        <dbReference type="PROSITE" id="PS51198"/>
    </source>
</evidence>
<evidence type="ECO:0000256" key="5">
    <source>
        <dbReference type="ARBA" id="ARBA00022840"/>
    </source>
</evidence>
<dbReference type="InterPro" id="IPR014016">
    <property type="entry name" value="UvrD-like_ATP-bd"/>
</dbReference>
<keyword evidence="3 11" id="KW-0378">Hydrolase</keyword>
<dbReference type="CDD" id="cd17932">
    <property type="entry name" value="DEXQc_UvrD"/>
    <property type="match status" value="1"/>
</dbReference>
<dbReference type="InterPro" id="IPR014017">
    <property type="entry name" value="DNA_helicase_UvrD-like_C"/>
</dbReference>
<dbReference type="InterPro" id="IPR013986">
    <property type="entry name" value="DExx_box_DNA_helicase_dom_sf"/>
</dbReference>
<keyword evidence="4 11" id="KW-0347">Helicase</keyword>
<evidence type="ECO:0000256" key="9">
    <source>
        <dbReference type="ARBA" id="ARBA00034808"/>
    </source>
</evidence>
<keyword evidence="15" id="KW-1185">Reference proteome</keyword>
<comment type="catalytic activity">
    <reaction evidence="8">
        <text>Couples ATP hydrolysis with the unwinding of duplex DNA by translocating in the 3'-5' direction.</text>
        <dbReference type="EC" id="5.6.2.4"/>
    </reaction>
</comment>
<evidence type="ECO:0000256" key="1">
    <source>
        <dbReference type="ARBA" id="ARBA00009922"/>
    </source>
</evidence>
<evidence type="ECO:0000256" key="7">
    <source>
        <dbReference type="ARBA" id="ARBA00023235"/>
    </source>
</evidence>
<dbReference type="InterPro" id="IPR000212">
    <property type="entry name" value="DNA_helicase_UvrD/REP"/>
</dbReference>
<evidence type="ECO:0000256" key="4">
    <source>
        <dbReference type="ARBA" id="ARBA00022806"/>
    </source>
</evidence>
<evidence type="ECO:0000256" key="2">
    <source>
        <dbReference type="ARBA" id="ARBA00022741"/>
    </source>
</evidence>
<dbReference type="EMBL" id="JAMZFW010000004">
    <property type="protein sequence ID" value="MCP1101508.1"/>
    <property type="molecule type" value="Genomic_DNA"/>
</dbReference>
<dbReference type="PANTHER" id="PTHR11070:SF2">
    <property type="entry name" value="ATP-DEPENDENT DNA HELICASE SRS2"/>
    <property type="match status" value="1"/>
</dbReference>
<dbReference type="GO" id="GO:0004386">
    <property type="term" value="F:helicase activity"/>
    <property type="evidence" value="ECO:0007669"/>
    <property type="project" value="UniProtKB-KW"/>
</dbReference>
<sequence length="610" mass="72019">MNLNRSQEKAVAHENGPCLVVAGPGSGKTYTIATRIKYLIQTCKVRPEEILVITFTKDAAKEMKNRYCHMNQDNLHSNEITFGTFHGVYYSILKRNYSFNEKSILTEKEKFILIKGIIEQKGQFKGYSLEDFDELVFGLLQDIGKIKNGLVTLADMEEKKRGRIPVVEVYKDYQRLKKKENKIDFEDMILLCYKLFQNNSEELLFWQKKFKYILVDEFQDVNKAQYEVLKLLALPENNLFVVGDDDQAIYGFRGAKPGIMEDFLQDYPKAERYDLNVNYRSTKHIIRNSMKVISNNKKRLAKDIMGRKDSKETVHVQEVKDVHEESEYLIEMIRRYLEEGVQPEEIAVLYRTHMEVRVLKEKLEGQMIPFQMSDHIPNIYNHFTVKDIVAYLRLAAGERSRKLFIQIGNKPLRYLSRHSFTKEEVSFRDLKNYYVNQDWMHKRVEEMERDIRNLSGKSPYLAISYIREKMGYDKYLIEYSKERNLEPGEFLVRLDEIQELSKSYTTVYEWLDHIDESYKQKQKKETKGIILSSIHASKGLEYSVVFILRSNEGSIPHRKAETRAEIEEERRLFYVAMTRAKEKLIITYIKEQRGKDLNPSLFVKELLKPL</sequence>
<evidence type="ECO:0000313" key="14">
    <source>
        <dbReference type="EMBL" id="MCP1101508.1"/>
    </source>
</evidence>
<dbReference type="Pfam" id="PF00580">
    <property type="entry name" value="UvrD-helicase"/>
    <property type="match status" value="1"/>
</dbReference>
<dbReference type="Gene3D" id="3.40.50.300">
    <property type="entry name" value="P-loop containing nucleotide triphosphate hydrolases"/>
    <property type="match status" value="2"/>
</dbReference>
<keyword evidence="2 11" id="KW-0547">Nucleotide-binding</keyword>
<comment type="caution">
    <text evidence="14">The sequence shown here is derived from an EMBL/GenBank/DDBJ whole genome shotgun (WGS) entry which is preliminary data.</text>
</comment>
<dbReference type="Pfam" id="PF13361">
    <property type="entry name" value="UvrD_C"/>
    <property type="match status" value="1"/>
</dbReference>
<evidence type="ECO:0000313" key="15">
    <source>
        <dbReference type="Proteomes" id="UP001523566"/>
    </source>
</evidence>
<keyword evidence="7" id="KW-0413">Isomerase</keyword>
<dbReference type="PROSITE" id="PS51198">
    <property type="entry name" value="UVRD_HELICASE_ATP_BIND"/>
    <property type="match status" value="1"/>
</dbReference>
<keyword evidence="5 11" id="KW-0067">ATP-binding</keyword>
<accession>A0ABT1E6W3</accession>
<dbReference type="CDD" id="cd18807">
    <property type="entry name" value="SF1_C_UvrD"/>
    <property type="match status" value="1"/>
</dbReference>
<dbReference type="PROSITE" id="PS51217">
    <property type="entry name" value="UVRD_HELICASE_CTER"/>
    <property type="match status" value="1"/>
</dbReference>
<protein>
    <recommendedName>
        <fullName evidence="9">DNA 3'-5' helicase</fullName>
        <ecNumber evidence="9">5.6.2.4</ecNumber>
    </recommendedName>
</protein>
<evidence type="ECO:0000256" key="10">
    <source>
        <dbReference type="ARBA" id="ARBA00048988"/>
    </source>
</evidence>
<dbReference type="Gene3D" id="1.10.10.160">
    <property type="match status" value="1"/>
</dbReference>
<feature type="domain" description="UvrD-like helicase C-terminal" evidence="13">
    <location>
        <begin position="283"/>
        <end position="539"/>
    </location>
</feature>
<dbReference type="EC" id="5.6.2.4" evidence="9"/>
<evidence type="ECO:0000256" key="11">
    <source>
        <dbReference type="PROSITE-ProRule" id="PRU00560"/>
    </source>
</evidence>
<name>A0ABT1E6W3_9FIRM</name>
<dbReference type="PANTHER" id="PTHR11070">
    <property type="entry name" value="UVRD / RECB / PCRA DNA HELICASE FAMILY MEMBER"/>
    <property type="match status" value="1"/>
</dbReference>
<gene>
    <name evidence="14" type="ORF">NK125_03650</name>
</gene>
<dbReference type="SUPFAM" id="SSF52540">
    <property type="entry name" value="P-loop containing nucleoside triphosphate hydrolases"/>
    <property type="match status" value="1"/>
</dbReference>
<evidence type="ECO:0000259" key="13">
    <source>
        <dbReference type="PROSITE" id="PS51217"/>
    </source>
</evidence>
<evidence type="ECO:0000256" key="8">
    <source>
        <dbReference type="ARBA" id="ARBA00034617"/>
    </source>
</evidence>
<organism evidence="14 15">
    <name type="scientific">Aequitasia blattaphilus</name>
    <dbReference type="NCBI Taxonomy" id="2949332"/>
    <lineage>
        <taxon>Bacteria</taxon>
        <taxon>Bacillati</taxon>
        <taxon>Bacillota</taxon>
        <taxon>Clostridia</taxon>
        <taxon>Lachnospirales</taxon>
        <taxon>Lachnospiraceae</taxon>
        <taxon>Aequitasia</taxon>
    </lineage>
</organism>
<reference evidence="14 15" key="1">
    <citation type="journal article" date="2022" name="Genome Biol. Evol.">
        <title>Host diet, physiology and behaviors set the stage for Lachnospiraceae cladogenesis.</title>
        <authorList>
            <person name="Vera-Ponce De Leon A."/>
            <person name="Schneider M."/>
            <person name="Jahnes B.C."/>
            <person name="Sadowski V."/>
            <person name="Camuy-Velez L.A."/>
            <person name="Duan J."/>
            <person name="Sabree Z.L."/>
        </authorList>
    </citation>
    <scope>NUCLEOTIDE SEQUENCE [LARGE SCALE GENOMIC DNA]</scope>
    <source>
        <strain evidence="14 15">PAL113</strain>
    </source>
</reference>
<keyword evidence="6" id="KW-0238">DNA-binding</keyword>
<dbReference type="RefSeq" id="WP_262065296.1">
    <property type="nucleotide sequence ID" value="NZ_JAMXOD010000004.1"/>
</dbReference>
<evidence type="ECO:0000256" key="6">
    <source>
        <dbReference type="ARBA" id="ARBA00023125"/>
    </source>
</evidence>
<dbReference type="Proteomes" id="UP001523566">
    <property type="component" value="Unassembled WGS sequence"/>
</dbReference>
<comment type="similarity">
    <text evidence="1">Belongs to the helicase family. UvrD subfamily.</text>
</comment>
<comment type="catalytic activity">
    <reaction evidence="10">
        <text>ATP + H2O = ADP + phosphate + H(+)</text>
        <dbReference type="Rhea" id="RHEA:13065"/>
        <dbReference type="ChEBI" id="CHEBI:15377"/>
        <dbReference type="ChEBI" id="CHEBI:15378"/>
        <dbReference type="ChEBI" id="CHEBI:30616"/>
        <dbReference type="ChEBI" id="CHEBI:43474"/>
        <dbReference type="ChEBI" id="CHEBI:456216"/>
        <dbReference type="EC" id="5.6.2.4"/>
    </reaction>
</comment>
<dbReference type="InterPro" id="IPR027417">
    <property type="entry name" value="P-loop_NTPase"/>
</dbReference>
<dbReference type="Gene3D" id="1.10.486.10">
    <property type="entry name" value="PCRA, domain 4"/>
    <property type="match status" value="1"/>
</dbReference>
<feature type="domain" description="UvrD-like helicase ATP-binding" evidence="12">
    <location>
        <begin position="1"/>
        <end position="282"/>
    </location>
</feature>
<proteinExistence type="inferred from homology"/>